<name>E4Y2N2_OIKDI</name>
<evidence type="ECO:0000256" key="1">
    <source>
        <dbReference type="ARBA" id="ARBA00006817"/>
    </source>
</evidence>
<dbReference type="SMART" id="SM01000">
    <property type="entry name" value="Aha1_N"/>
    <property type="match status" value="1"/>
</dbReference>
<dbReference type="AlphaFoldDB" id="E4Y2N2"/>
<feature type="domain" description="Activator of Hsp90 ATPase AHSA1-like N-terminal" evidence="2">
    <location>
        <begin position="29"/>
        <end position="165"/>
    </location>
</feature>
<dbReference type="SUPFAM" id="SSF103111">
    <property type="entry name" value="Activator of Hsp90 ATPase, Aha1"/>
    <property type="match status" value="1"/>
</dbReference>
<dbReference type="InterPro" id="IPR036338">
    <property type="entry name" value="Aha1"/>
</dbReference>
<dbReference type="Gene3D" id="3.15.10.20">
    <property type="entry name" value="Activator of Hsp90 ATPase Aha1, N-terminal domain"/>
    <property type="match status" value="1"/>
</dbReference>
<dbReference type="GO" id="GO:0051087">
    <property type="term" value="F:protein-folding chaperone binding"/>
    <property type="evidence" value="ECO:0007669"/>
    <property type="project" value="InterPro"/>
</dbReference>
<dbReference type="Pfam" id="PF09229">
    <property type="entry name" value="Aha1_N"/>
    <property type="match status" value="1"/>
</dbReference>
<dbReference type="Gene3D" id="3.30.530.20">
    <property type="match status" value="1"/>
</dbReference>
<dbReference type="Pfam" id="PF08327">
    <property type="entry name" value="AHSA1"/>
    <property type="match status" value="1"/>
</dbReference>
<dbReference type="SUPFAM" id="SSF55961">
    <property type="entry name" value="Bet v1-like"/>
    <property type="match status" value="1"/>
</dbReference>
<dbReference type="GO" id="GO:0001671">
    <property type="term" value="F:ATPase activator activity"/>
    <property type="evidence" value="ECO:0007669"/>
    <property type="project" value="InterPro"/>
</dbReference>
<dbReference type="PANTHER" id="PTHR13009">
    <property type="entry name" value="HEAT SHOCK PROTEIN 90 HSP90 CO-CHAPERONE AHA-1"/>
    <property type="match status" value="1"/>
</dbReference>
<dbReference type="InParanoid" id="E4Y2N2"/>
<keyword evidence="4" id="KW-1185">Reference proteome</keyword>
<evidence type="ECO:0000259" key="2">
    <source>
        <dbReference type="SMART" id="SM01000"/>
    </source>
</evidence>
<evidence type="ECO:0000313" key="4">
    <source>
        <dbReference type="Proteomes" id="UP000001307"/>
    </source>
</evidence>
<dbReference type="InterPro" id="IPR023393">
    <property type="entry name" value="START-like_dom_sf"/>
</dbReference>
<dbReference type="GO" id="GO:0005829">
    <property type="term" value="C:cytosol"/>
    <property type="evidence" value="ECO:0007669"/>
    <property type="project" value="TreeGrafter"/>
</dbReference>
<dbReference type="PANTHER" id="PTHR13009:SF22">
    <property type="entry name" value="LD43819P"/>
    <property type="match status" value="1"/>
</dbReference>
<sequence>MAKWGEGDPRWIVEERADSHNVNNWHWKEVDANKWSEKKLKELLEGMVVEDGPYQFELQKDLKVNGESMASNRKNKLIAYWDYSLELKFKLKHKGNEVESKGTIKCPNFSQENDPDEWDLTSTKYDKDEHYDAEGLKFIKAKAHPVMRDKMEEYGKLLRSDFAASVCQVTAANTPTKSAQSITTNMKKVELNKPVEAKKSTTTKTSGSQIKTKKLLLKETFMCTVAEVYNVFIDKQRVNAWTRGAMQSYNPDKNGEFVLFGGVVTGSFVELEQDKKIVMKWRLRHWPAAHFSTASMAFEQTDKGAKMTLEQSGVPESDIERTKQGWKEFYWNPIKFTFGFGITV</sequence>
<dbReference type="InterPro" id="IPR015310">
    <property type="entry name" value="AHSA1-like_N"/>
</dbReference>
<gene>
    <name evidence="3" type="ORF">GSOID_T00016434001</name>
</gene>
<reference evidence="3" key="1">
    <citation type="journal article" date="2010" name="Science">
        <title>Plasticity of animal genome architecture unmasked by rapid evolution of a pelagic tunicate.</title>
        <authorList>
            <person name="Denoeud F."/>
            <person name="Henriet S."/>
            <person name="Mungpakdee S."/>
            <person name="Aury J.M."/>
            <person name="Da Silva C."/>
            <person name="Brinkmann H."/>
            <person name="Mikhaleva J."/>
            <person name="Olsen L.C."/>
            <person name="Jubin C."/>
            <person name="Canestro C."/>
            <person name="Bouquet J.M."/>
            <person name="Danks G."/>
            <person name="Poulain J."/>
            <person name="Campsteijn C."/>
            <person name="Adamski M."/>
            <person name="Cross I."/>
            <person name="Yadetie F."/>
            <person name="Muffato M."/>
            <person name="Louis A."/>
            <person name="Butcher S."/>
            <person name="Tsagkogeorga G."/>
            <person name="Konrad A."/>
            <person name="Singh S."/>
            <person name="Jensen M.F."/>
            <person name="Cong E.H."/>
            <person name="Eikeseth-Otteraa H."/>
            <person name="Noel B."/>
            <person name="Anthouard V."/>
            <person name="Porcel B.M."/>
            <person name="Kachouri-Lafond R."/>
            <person name="Nishino A."/>
            <person name="Ugolini M."/>
            <person name="Chourrout P."/>
            <person name="Nishida H."/>
            <person name="Aasland R."/>
            <person name="Huzurbazar S."/>
            <person name="Westhof E."/>
            <person name="Delsuc F."/>
            <person name="Lehrach H."/>
            <person name="Reinhardt R."/>
            <person name="Weissenbach J."/>
            <person name="Roy S.W."/>
            <person name="Artiguenave F."/>
            <person name="Postlethwait J.H."/>
            <person name="Manak J.R."/>
            <person name="Thompson E.M."/>
            <person name="Jaillon O."/>
            <person name="Du Pasquier L."/>
            <person name="Boudinot P."/>
            <person name="Liberles D.A."/>
            <person name="Volff J.N."/>
            <person name="Philippe H."/>
            <person name="Lenhard B."/>
            <person name="Roest Crollius H."/>
            <person name="Wincker P."/>
            <person name="Chourrout D."/>
        </authorList>
    </citation>
    <scope>NUCLEOTIDE SEQUENCE [LARGE SCALE GENOMIC DNA]</scope>
</reference>
<dbReference type="OrthoDB" id="567237at2759"/>
<protein>
    <recommendedName>
        <fullName evidence="2">Activator of Hsp90 ATPase AHSA1-like N-terminal domain-containing protein</fullName>
    </recommendedName>
</protein>
<proteinExistence type="inferred from homology"/>
<dbReference type="Proteomes" id="UP000001307">
    <property type="component" value="Unassembled WGS sequence"/>
</dbReference>
<dbReference type="CDD" id="cd08892">
    <property type="entry name" value="SRPBCC_Aha1"/>
    <property type="match status" value="1"/>
</dbReference>
<organism evidence="3">
    <name type="scientific">Oikopleura dioica</name>
    <name type="common">Tunicate</name>
    <dbReference type="NCBI Taxonomy" id="34765"/>
    <lineage>
        <taxon>Eukaryota</taxon>
        <taxon>Metazoa</taxon>
        <taxon>Chordata</taxon>
        <taxon>Tunicata</taxon>
        <taxon>Appendicularia</taxon>
        <taxon>Copelata</taxon>
        <taxon>Oikopleuridae</taxon>
        <taxon>Oikopleura</taxon>
    </lineage>
</organism>
<comment type="similarity">
    <text evidence="1">Belongs to the AHA1 family.</text>
</comment>
<accession>E4Y2N2</accession>
<dbReference type="GO" id="GO:0006457">
    <property type="term" value="P:protein folding"/>
    <property type="evidence" value="ECO:0007669"/>
    <property type="project" value="TreeGrafter"/>
</dbReference>
<evidence type="ECO:0000313" key="3">
    <source>
        <dbReference type="EMBL" id="CBY16119.1"/>
    </source>
</evidence>
<dbReference type="InterPro" id="IPR013538">
    <property type="entry name" value="ASHA1/2-like_C"/>
</dbReference>
<dbReference type="EMBL" id="FN653896">
    <property type="protein sequence ID" value="CBY16119.1"/>
    <property type="molecule type" value="Genomic_DNA"/>
</dbReference>